<proteinExistence type="predicted"/>
<name>A0A2T6CG51_9RHOB</name>
<comment type="caution">
    <text evidence="1">The sequence shown here is derived from an EMBL/GenBank/DDBJ whole genome shotgun (WGS) entry which is preliminary data.</text>
</comment>
<organism evidence="1 2">
    <name type="scientific">Sulfitobacter mediterraneus</name>
    <dbReference type="NCBI Taxonomy" id="83219"/>
    <lineage>
        <taxon>Bacteria</taxon>
        <taxon>Pseudomonadati</taxon>
        <taxon>Pseudomonadota</taxon>
        <taxon>Alphaproteobacteria</taxon>
        <taxon>Rhodobacterales</taxon>
        <taxon>Roseobacteraceae</taxon>
        <taxon>Sulfitobacter</taxon>
    </lineage>
</organism>
<accession>A0A2T6CG51</accession>
<gene>
    <name evidence="1" type="ORF">C8N31_104366</name>
</gene>
<evidence type="ECO:0000313" key="1">
    <source>
        <dbReference type="EMBL" id="PTX74484.1"/>
    </source>
</evidence>
<sequence length="108" mass="11949">MCRPFSFSSPRHEFKRHEFKRQAGQRQTAGWRSNKRSCHFMVHSVAPIREKCPSSQSASPVGGLALPGGYAFAPGMIAISLVAKTSHSAPFHQSVRGIYAHVIISRDQ</sequence>
<protein>
    <submittedName>
        <fullName evidence="1">Uncharacterized protein</fullName>
    </submittedName>
</protein>
<dbReference type="EMBL" id="QBKU01000004">
    <property type="protein sequence ID" value="PTX74484.1"/>
    <property type="molecule type" value="Genomic_DNA"/>
</dbReference>
<evidence type="ECO:0000313" key="2">
    <source>
        <dbReference type="Proteomes" id="UP000244092"/>
    </source>
</evidence>
<dbReference type="Proteomes" id="UP000244092">
    <property type="component" value="Unassembled WGS sequence"/>
</dbReference>
<reference evidence="1 2" key="1">
    <citation type="submission" date="2018-04" db="EMBL/GenBank/DDBJ databases">
        <title>Genomic Encyclopedia of Archaeal and Bacterial Type Strains, Phase II (KMG-II): from individual species to whole genera.</title>
        <authorList>
            <person name="Goeker M."/>
        </authorList>
    </citation>
    <scope>NUCLEOTIDE SEQUENCE [LARGE SCALE GENOMIC DNA]</scope>
    <source>
        <strain evidence="1 2">DSM 12244</strain>
    </source>
</reference>
<dbReference type="AlphaFoldDB" id="A0A2T6CG51"/>